<organism evidence="16 17">
    <name type="scientific">Parahalioglobus pacificus</name>
    <dbReference type="NCBI Taxonomy" id="930806"/>
    <lineage>
        <taxon>Bacteria</taxon>
        <taxon>Pseudomonadati</taxon>
        <taxon>Pseudomonadota</taxon>
        <taxon>Gammaproteobacteria</taxon>
        <taxon>Cellvibrionales</taxon>
        <taxon>Halieaceae</taxon>
        <taxon>Parahalioglobus</taxon>
    </lineage>
</organism>
<evidence type="ECO:0000256" key="6">
    <source>
        <dbReference type="ARBA" id="ARBA00023004"/>
    </source>
</evidence>
<feature type="signal peptide" evidence="13">
    <location>
        <begin position="1"/>
        <end position="29"/>
    </location>
</feature>
<dbReference type="InterPro" id="IPR036942">
    <property type="entry name" value="Beta-barrel_TonB_sf"/>
</dbReference>
<evidence type="ECO:0000256" key="9">
    <source>
        <dbReference type="ARBA" id="ARBA00023136"/>
    </source>
</evidence>
<reference evidence="16" key="2">
    <citation type="submission" date="2020-09" db="EMBL/GenBank/DDBJ databases">
        <authorList>
            <person name="Sun Q."/>
            <person name="Kim S."/>
        </authorList>
    </citation>
    <scope>NUCLEOTIDE SEQUENCE</scope>
    <source>
        <strain evidence="16">KCTC 23430</strain>
    </source>
</reference>
<evidence type="ECO:0000259" key="14">
    <source>
        <dbReference type="Pfam" id="PF00593"/>
    </source>
</evidence>
<keyword evidence="13" id="KW-0732">Signal</keyword>
<evidence type="ECO:0000313" key="16">
    <source>
        <dbReference type="EMBL" id="GHD25567.1"/>
    </source>
</evidence>
<evidence type="ECO:0000256" key="3">
    <source>
        <dbReference type="ARBA" id="ARBA00022452"/>
    </source>
</evidence>
<keyword evidence="10 11" id="KW-0998">Cell outer membrane</keyword>
<name>A0A919CHF6_9GAMM</name>
<sequence>MKQASPSLRPLALAVAVAAAPLVSTYTMAQDAKPVFEEVLVTAEKRSESLQDLSQAVTAFSSEDLDQRDLTTFVDLSAVAPGVNIAKNEGFKTVITIRGVGNEANQNAIANPSVSYHLDGIYVASPFALQTDFLDLERIEVLRGPQGTLFGQNSTGGAINVISIAPTTDEIYGTADLTLGNYDLVRARGAINLPLGDTVAMRASVASNKHEGFTDNIVLDQDLDDADSVSARLRVLWEPSSNFRANLTGQYFKEDANGAAQKGILDPTPDARELAQDSLSSYELESQLYSLVLEWDLDAVTVKSLSSYQDDDIAILRDNDRNDLATLPPFTLLPSYFAPEENRQKTVTQEFNLISAEPAFGKLDWTAGVFYLDTEVDITIRELLDFGFDGTFDPFTVEEVVSFAPTDTGFISDSKPERDSVSVYGQGTWNFNDDWRLVVGARYTEDEVNSEVTNFFGRAGTDILEIESEKWTGRVVVEHDFGDATMGYVSYTRGFKPGGSNLTYGREEEIAQILVLPVFEEEVVDAYEVGLKTDLLDGRVRVNTAAFYYDYDNLQYQATDPEVFEGGVGNIPESEIYGAELEFASFITDNLIFDARMAWLETEITSSHLALDNVDSEAATNALLADGFNLFSPEIQMARAGKITDVRGNELAKTPGFTANLALTYDTALGDWGELLGTLSYTYRGDFSHRIFNNPTTDQVDSYDIIDLAVRLSPNDAPWRVELIGKNLTDEDGINARFTDVFGVGATGDELISPRQYMVRVGVDF</sequence>
<evidence type="ECO:0000256" key="13">
    <source>
        <dbReference type="SAM" id="SignalP"/>
    </source>
</evidence>
<dbReference type="InterPro" id="IPR039426">
    <property type="entry name" value="TonB-dep_rcpt-like"/>
</dbReference>
<evidence type="ECO:0000313" key="17">
    <source>
        <dbReference type="Proteomes" id="UP000644693"/>
    </source>
</evidence>
<keyword evidence="9 11" id="KW-0472">Membrane</keyword>
<keyword evidence="7" id="KW-0406">Ion transport</keyword>
<feature type="domain" description="TonB-dependent receptor-like beta-barrel" evidence="14">
    <location>
        <begin position="244"/>
        <end position="728"/>
    </location>
</feature>
<dbReference type="PANTHER" id="PTHR32552">
    <property type="entry name" value="FERRICHROME IRON RECEPTOR-RELATED"/>
    <property type="match status" value="1"/>
</dbReference>
<evidence type="ECO:0000256" key="7">
    <source>
        <dbReference type="ARBA" id="ARBA00023065"/>
    </source>
</evidence>
<accession>A0A919CHF6</accession>
<dbReference type="InterPro" id="IPR012910">
    <property type="entry name" value="Plug_dom"/>
</dbReference>
<keyword evidence="2 11" id="KW-0813">Transport</keyword>
<evidence type="ECO:0000256" key="2">
    <source>
        <dbReference type="ARBA" id="ARBA00022448"/>
    </source>
</evidence>
<gene>
    <name evidence="16" type="primary">fyuA</name>
    <name evidence="16" type="ORF">GCM10007053_01530</name>
</gene>
<keyword evidence="6" id="KW-0408">Iron</keyword>
<dbReference type="SUPFAM" id="SSF56935">
    <property type="entry name" value="Porins"/>
    <property type="match status" value="1"/>
</dbReference>
<evidence type="ECO:0000259" key="15">
    <source>
        <dbReference type="Pfam" id="PF07715"/>
    </source>
</evidence>
<protein>
    <submittedName>
        <fullName evidence="16">TonB-dependent receptor</fullName>
    </submittedName>
</protein>
<dbReference type="PANTHER" id="PTHR32552:SF81">
    <property type="entry name" value="TONB-DEPENDENT OUTER MEMBRANE RECEPTOR"/>
    <property type="match status" value="1"/>
</dbReference>
<evidence type="ECO:0000256" key="8">
    <source>
        <dbReference type="ARBA" id="ARBA00023077"/>
    </source>
</evidence>
<keyword evidence="8 12" id="KW-0798">TonB box</keyword>
<keyword evidence="5 11" id="KW-0812">Transmembrane</keyword>
<proteinExistence type="inferred from homology"/>
<dbReference type="EMBL" id="BMYM01000001">
    <property type="protein sequence ID" value="GHD25567.1"/>
    <property type="molecule type" value="Genomic_DNA"/>
</dbReference>
<evidence type="ECO:0000256" key="12">
    <source>
        <dbReference type="RuleBase" id="RU003357"/>
    </source>
</evidence>
<reference evidence="16" key="1">
    <citation type="journal article" date="2014" name="Int. J. Syst. Evol. Microbiol.">
        <title>Complete genome sequence of Corynebacterium casei LMG S-19264T (=DSM 44701T), isolated from a smear-ripened cheese.</title>
        <authorList>
            <consortium name="US DOE Joint Genome Institute (JGI-PGF)"/>
            <person name="Walter F."/>
            <person name="Albersmeier A."/>
            <person name="Kalinowski J."/>
            <person name="Ruckert C."/>
        </authorList>
    </citation>
    <scope>NUCLEOTIDE SEQUENCE</scope>
    <source>
        <strain evidence="16">KCTC 23430</strain>
    </source>
</reference>
<dbReference type="Proteomes" id="UP000644693">
    <property type="component" value="Unassembled WGS sequence"/>
</dbReference>
<dbReference type="Gene3D" id="2.40.170.20">
    <property type="entry name" value="TonB-dependent receptor, beta-barrel domain"/>
    <property type="match status" value="1"/>
</dbReference>
<comment type="similarity">
    <text evidence="11 12">Belongs to the TonB-dependent receptor family.</text>
</comment>
<keyword evidence="17" id="KW-1185">Reference proteome</keyword>
<evidence type="ECO:0000256" key="5">
    <source>
        <dbReference type="ARBA" id="ARBA00022692"/>
    </source>
</evidence>
<keyword evidence="16" id="KW-0675">Receptor</keyword>
<dbReference type="Pfam" id="PF07715">
    <property type="entry name" value="Plug"/>
    <property type="match status" value="1"/>
</dbReference>
<feature type="chain" id="PRO_5037272321" evidence="13">
    <location>
        <begin position="30"/>
        <end position="765"/>
    </location>
</feature>
<comment type="subcellular location">
    <subcellularLocation>
        <location evidence="1 11">Cell outer membrane</location>
        <topology evidence="1 11">Multi-pass membrane protein</topology>
    </subcellularLocation>
</comment>
<dbReference type="RefSeq" id="WP_189474245.1">
    <property type="nucleotide sequence ID" value="NZ_BMYM01000001.1"/>
</dbReference>
<evidence type="ECO:0000256" key="4">
    <source>
        <dbReference type="ARBA" id="ARBA00022496"/>
    </source>
</evidence>
<dbReference type="GO" id="GO:0006826">
    <property type="term" value="P:iron ion transport"/>
    <property type="evidence" value="ECO:0007669"/>
    <property type="project" value="UniProtKB-KW"/>
</dbReference>
<dbReference type="InterPro" id="IPR000531">
    <property type="entry name" value="Beta-barrel_TonB"/>
</dbReference>
<dbReference type="CDD" id="cd01347">
    <property type="entry name" value="ligand_gated_channel"/>
    <property type="match status" value="1"/>
</dbReference>
<evidence type="ECO:0000256" key="1">
    <source>
        <dbReference type="ARBA" id="ARBA00004571"/>
    </source>
</evidence>
<keyword evidence="3 11" id="KW-1134">Transmembrane beta strand</keyword>
<feature type="domain" description="TonB-dependent receptor plug" evidence="15">
    <location>
        <begin position="50"/>
        <end position="158"/>
    </location>
</feature>
<dbReference type="GO" id="GO:0009279">
    <property type="term" value="C:cell outer membrane"/>
    <property type="evidence" value="ECO:0007669"/>
    <property type="project" value="UniProtKB-SubCell"/>
</dbReference>
<evidence type="ECO:0000256" key="11">
    <source>
        <dbReference type="PROSITE-ProRule" id="PRU01360"/>
    </source>
</evidence>
<keyword evidence="4" id="KW-0410">Iron transport</keyword>
<dbReference type="Pfam" id="PF00593">
    <property type="entry name" value="TonB_dep_Rec_b-barrel"/>
    <property type="match status" value="1"/>
</dbReference>
<dbReference type="PROSITE" id="PS52016">
    <property type="entry name" value="TONB_DEPENDENT_REC_3"/>
    <property type="match status" value="1"/>
</dbReference>
<dbReference type="AlphaFoldDB" id="A0A919CHF6"/>
<comment type="caution">
    <text evidence="16">The sequence shown here is derived from an EMBL/GenBank/DDBJ whole genome shotgun (WGS) entry which is preliminary data.</text>
</comment>
<evidence type="ECO:0000256" key="10">
    <source>
        <dbReference type="ARBA" id="ARBA00023237"/>
    </source>
</evidence>